<feature type="compositionally biased region" description="Polar residues" evidence="1">
    <location>
        <begin position="180"/>
        <end position="190"/>
    </location>
</feature>
<dbReference type="OrthoDB" id="197187at2"/>
<dbReference type="InterPro" id="IPR008727">
    <property type="entry name" value="PAAR_motif"/>
</dbReference>
<dbReference type="AlphaFoldDB" id="A0A1M7MVL3"/>
<dbReference type="STRING" id="551987.SAMN05192549_103347"/>
<sequence length="205" mass="22352">MRRSSLRQINMSVQRPTYSEFLFPWEKEMLRAVICKGDPTSHGGTVLEGNELVTTNGRAVAHLGHMTFCPQCKGNYPISEGLDRHTYAGRGTALDGMKTACGAKLIATQQQMVVDASGSDDGQCNDRQGQAQGAVTGGQQGQYSGAFRAVDERTGQPVSGRPYRIELADGSTIRGKTDQDGNTQRVTSSHPDTVKLYWETESYDE</sequence>
<name>A0A1M7MVL3_9BURK</name>
<feature type="region of interest" description="Disordered" evidence="1">
    <location>
        <begin position="169"/>
        <end position="190"/>
    </location>
</feature>
<reference evidence="3" key="1">
    <citation type="submission" date="2016-11" db="EMBL/GenBank/DDBJ databases">
        <authorList>
            <person name="Varghese N."/>
            <person name="Submissions S."/>
        </authorList>
    </citation>
    <scope>NUCLEOTIDE SEQUENCE [LARGE SCALE GENOMIC DNA]</scope>
    <source>
        <strain evidence="3">Sac-22</strain>
    </source>
</reference>
<accession>A0A1M7MVL3</accession>
<dbReference type="CDD" id="cd14744">
    <property type="entry name" value="PAAR_CT_2"/>
    <property type="match status" value="1"/>
</dbReference>
<keyword evidence="3" id="KW-1185">Reference proteome</keyword>
<gene>
    <name evidence="2" type="ORF">SAMN05192549_103347</name>
</gene>
<evidence type="ECO:0000256" key="1">
    <source>
        <dbReference type="SAM" id="MobiDB-lite"/>
    </source>
</evidence>
<dbReference type="RefSeq" id="WP_084560055.1">
    <property type="nucleotide sequence ID" value="NZ_FRCX01000003.1"/>
</dbReference>
<protein>
    <submittedName>
        <fullName evidence="2">Zn-binding Pro-Ala-Ala-Arg (PAAR) domain-containing protein, incolved in TypeVI secretion</fullName>
    </submittedName>
</protein>
<dbReference type="EMBL" id="FRCX01000003">
    <property type="protein sequence ID" value="SHM95206.1"/>
    <property type="molecule type" value="Genomic_DNA"/>
</dbReference>
<feature type="region of interest" description="Disordered" evidence="1">
    <location>
        <begin position="117"/>
        <end position="140"/>
    </location>
</feature>
<proteinExistence type="predicted"/>
<dbReference type="Proteomes" id="UP000184339">
    <property type="component" value="Unassembled WGS sequence"/>
</dbReference>
<organism evidence="2 3">
    <name type="scientific">Duganella sacchari</name>
    <dbReference type="NCBI Taxonomy" id="551987"/>
    <lineage>
        <taxon>Bacteria</taxon>
        <taxon>Pseudomonadati</taxon>
        <taxon>Pseudomonadota</taxon>
        <taxon>Betaproteobacteria</taxon>
        <taxon>Burkholderiales</taxon>
        <taxon>Oxalobacteraceae</taxon>
        <taxon>Telluria group</taxon>
        <taxon>Duganella</taxon>
    </lineage>
</organism>
<dbReference type="Gene3D" id="2.60.200.60">
    <property type="match status" value="1"/>
</dbReference>
<evidence type="ECO:0000313" key="3">
    <source>
        <dbReference type="Proteomes" id="UP000184339"/>
    </source>
</evidence>
<dbReference type="Pfam" id="PF05488">
    <property type="entry name" value="PAAR_motif"/>
    <property type="match status" value="1"/>
</dbReference>
<evidence type="ECO:0000313" key="2">
    <source>
        <dbReference type="EMBL" id="SHM95206.1"/>
    </source>
</evidence>